<dbReference type="RefSeq" id="WP_013092649.1">
    <property type="nucleotide sequence ID" value="NC_014118.1"/>
</dbReference>
<name>D5WDQ0_PARAM</name>
<sequence length="162" mass="18444">MLNTTPRRGSDDPSAVRLIPMSEGGVDRQAIFALYKLSLHEYIDQTFGWDENFQQERFNTSYHDPEFTSITLGSVTVGYVALRNEVEAVHLSLLLLQPEFRNLGIGRRVVQTLMSRAAGSNLSLTLSCFLCNQGAMRFYQKLGFCVVTKDEHFVTFRSRDLR</sequence>
<reference evidence="3" key="1">
    <citation type="submission" date="2010-04" db="EMBL/GenBank/DDBJ databases">
        <title>Complete sequence of chromosome 2 of Burkholderia sp. CCGE1002.</title>
        <authorList>
            <consortium name="US DOE Joint Genome Institute"/>
            <person name="Lucas S."/>
            <person name="Copeland A."/>
            <person name="Lapidus A."/>
            <person name="Cheng J.-F."/>
            <person name="Bruce D."/>
            <person name="Goodwin L."/>
            <person name="Pitluck S."/>
            <person name="Chertkov O."/>
            <person name="Detter J.C."/>
            <person name="Han C."/>
            <person name="Tapia R."/>
            <person name="Land M."/>
            <person name="Hauser L."/>
            <person name="Kyrpides N."/>
            <person name="Ovchinnikova G."/>
            <person name="Martinez-Romero E."/>
            <person name="Hernandez M.A.R."/>
            <person name="Tiedje J.M."/>
            <person name="Woyke T."/>
        </authorList>
    </citation>
    <scope>NUCLEOTIDE SEQUENCE [LARGE SCALE GENOMIC DNA]</scope>
    <source>
        <strain evidence="3">CCGE1002</strain>
    </source>
</reference>
<reference evidence="2 3" key="2">
    <citation type="journal article" date="2012" name="J. Bacteriol.">
        <title>Genome Sequences of Burkholderia sp. Strains CCGE1002 and H160, Isolated from Legume Nodules in Mexico and Brazil.</title>
        <authorList>
            <person name="Ormeno-Orrillo E."/>
            <person name="Rogel M.A."/>
            <person name="Chueire L.M."/>
            <person name="Tiedje J.M."/>
            <person name="Martinez-Romero E."/>
            <person name="Hungria M."/>
        </authorList>
    </citation>
    <scope>NUCLEOTIDE SEQUENCE [LARGE SCALE GENOMIC DNA]</scope>
    <source>
        <strain evidence="2 3">CCGE1002</strain>
    </source>
</reference>
<dbReference type="GeneID" id="301096101"/>
<dbReference type="InterPro" id="IPR000182">
    <property type="entry name" value="GNAT_dom"/>
</dbReference>
<proteinExistence type="predicted"/>
<organism evidence="2 3">
    <name type="scientific">Paraburkholderia atlantica</name>
    <dbReference type="NCBI Taxonomy" id="2654982"/>
    <lineage>
        <taxon>Bacteria</taxon>
        <taxon>Pseudomonadati</taxon>
        <taxon>Pseudomonadota</taxon>
        <taxon>Betaproteobacteria</taxon>
        <taxon>Burkholderiales</taxon>
        <taxon>Burkholderiaceae</taxon>
        <taxon>Paraburkholderia</taxon>
    </lineage>
</organism>
<dbReference type="AlphaFoldDB" id="D5WDQ0"/>
<evidence type="ECO:0000259" key="1">
    <source>
        <dbReference type="PROSITE" id="PS51186"/>
    </source>
</evidence>
<evidence type="ECO:0000313" key="3">
    <source>
        <dbReference type="Proteomes" id="UP000002190"/>
    </source>
</evidence>
<dbReference type="KEGG" id="bge:BC1002_4896"/>
<dbReference type="Pfam" id="PF00583">
    <property type="entry name" value="Acetyltransf_1"/>
    <property type="match status" value="1"/>
</dbReference>
<accession>D5WDQ0</accession>
<dbReference type="Proteomes" id="UP000002190">
    <property type="component" value="Chromosome 2"/>
</dbReference>
<protein>
    <submittedName>
        <fullName evidence="2">GCN5-related N-acetyltransferase</fullName>
    </submittedName>
</protein>
<dbReference type="EMBL" id="CP002014">
    <property type="protein sequence ID" value="ADG18853.1"/>
    <property type="molecule type" value="Genomic_DNA"/>
</dbReference>
<dbReference type="SUPFAM" id="SSF55729">
    <property type="entry name" value="Acyl-CoA N-acyltransferases (Nat)"/>
    <property type="match status" value="1"/>
</dbReference>
<dbReference type="Gene3D" id="3.40.630.30">
    <property type="match status" value="1"/>
</dbReference>
<dbReference type="GO" id="GO:0016747">
    <property type="term" value="F:acyltransferase activity, transferring groups other than amino-acyl groups"/>
    <property type="evidence" value="ECO:0007669"/>
    <property type="project" value="InterPro"/>
</dbReference>
<dbReference type="HOGENOM" id="CLU_013985_22_2_4"/>
<dbReference type="STRING" id="640511.BC1002_4896"/>
<dbReference type="InterPro" id="IPR016181">
    <property type="entry name" value="Acyl_CoA_acyltransferase"/>
</dbReference>
<evidence type="ECO:0000313" key="2">
    <source>
        <dbReference type="EMBL" id="ADG18853.1"/>
    </source>
</evidence>
<gene>
    <name evidence="2" type="ordered locus">BC1002_4896</name>
</gene>
<dbReference type="eggNOG" id="COG0456">
    <property type="taxonomic scope" value="Bacteria"/>
</dbReference>
<dbReference type="CDD" id="cd04301">
    <property type="entry name" value="NAT_SF"/>
    <property type="match status" value="1"/>
</dbReference>
<dbReference type="PROSITE" id="PS51186">
    <property type="entry name" value="GNAT"/>
    <property type="match status" value="1"/>
</dbReference>
<feature type="domain" description="N-acetyltransferase" evidence="1">
    <location>
        <begin position="16"/>
        <end position="162"/>
    </location>
</feature>